<accession>A0A382J580</accession>
<evidence type="ECO:0008006" key="2">
    <source>
        <dbReference type="Google" id="ProtNLM"/>
    </source>
</evidence>
<dbReference type="Gene3D" id="2.60.120.620">
    <property type="entry name" value="q2cbj1_9rhob like domain"/>
    <property type="match status" value="1"/>
</dbReference>
<name>A0A382J580_9ZZZZ</name>
<dbReference type="Pfam" id="PF05721">
    <property type="entry name" value="PhyH"/>
    <property type="match status" value="1"/>
</dbReference>
<dbReference type="AlphaFoldDB" id="A0A382J580"/>
<dbReference type="SUPFAM" id="SSF51197">
    <property type="entry name" value="Clavaminate synthase-like"/>
    <property type="match status" value="1"/>
</dbReference>
<dbReference type="PANTHER" id="PTHR40470:SF1">
    <property type="entry name" value="PHYTANOYL-COA DIOXYGENASE FAMILY PROTEIN (AFU_ORTHOLOGUE AFUA_2G15850)"/>
    <property type="match status" value="1"/>
</dbReference>
<dbReference type="InterPro" id="IPR008775">
    <property type="entry name" value="Phytyl_CoA_dOase-like"/>
</dbReference>
<evidence type="ECO:0000313" key="1">
    <source>
        <dbReference type="EMBL" id="SVC06769.1"/>
    </source>
</evidence>
<gene>
    <name evidence="1" type="ORF">METZ01_LOCUS259623</name>
</gene>
<dbReference type="PANTHER" id="PTHR40470">
    <property type="entry name" value="PHYTANOYL-COA DIOXYGENASE FAMILY PROTEIN (AFU_ORTHOLOGUE AFUA_2G15850)"/>
    <property type="match status" value="1"/>
</dbReference>
<feature type="non-terminal residue" evidence="1">
    <location>
        <position position="261"/>
    </location>
</feature>
<sequence length="261" mass="31081">MITEEHKKQYQTEGYFVVDGMVPVAMFEELRAACWRVKKKVREGTVDVYTHWADTSEPWCIRGLIAPEFDEPIFAEYMLHQPFMDCTRSFLGNELRLGWIDLRTNPHHQDFPGGWHRDIGNRDPKLEEEMEELKRPINNLRWYLALVDDDCLQIIPGSQLRNRTECERECLVNSPHDDLPEQKVIALKAGQVAFWCGKTIHRGSMRMDIERLTLAASWRKWEKDEALEEKVDNRFEWRLDESIRDFLPPAMHVYYDRWRTL</sequence>
<protein>
    <recommendedName>
        <fullName evidence="2">Phytanoyl-CoA dioxygenase family protein</fullName>
    </recommendedName>
</protein>
<proteinExistence type="predicted"/>
<organism evidence="1">
    <name type="scientific">marine metagenome</name>
    <dbReference type="NCBI Taxonomy" id="408172"/>
    <lineage>
        <taxon>unclassified sequences</taxon>
        <taxon>metagenomes</taxon>
        <taxon>ecological metagenomes</taxon>
    </lineage>
</organism>
<dbReference type="EMBL" id="UINC01071676">
    <property type="protein sequence ID" value="SVC06769.1"/>
    <property type="molecule type" value="Genomic_DNA"/>
</dbReference>
<reference evidence="1" key="1">
    <citation type="submission" date="2018-05" db="EMBL/GenBank/DDBJ databases">
        <authorList>
            <person name="Lanie J.A."/>
            <person name="Ng W.-L."/>
            <person name="Kazmierczak K.M."/>
            <person name="Andrzejewski T.M."/>
            <person name="Davidsen T.M."/>
            <person name="Wayne K.J."/>
            <person name="Tettelin H."/>
            <person name="Glass J.I."/>
            <person name="Rusch D."/>
            <person name="Podicherti R."/>
            <person name="Tsui H.-C.T."/>
            <person name="Winkler M.E."/>
        </authorList>
    </citation>
    <scope>NUCLEOTIDE SEQUENCE</scope>
</reference>